<name>A0AAN8RIM7_9PEZI</name>
<dbReference type="InterPro" id="IPR012334">
    <property type="entry name" value="Pectin_lyas_fold"/>
</dbReference>
<protein>
    <recommendedName>
        <fullName evidence="1">Rhamnogalacturonase A/B/Epimerase-like pectate lyase domain-containing protein</fullName>
    </recommendedName>
</protein>
<comment type="caution">
    <text evidence="2">The sequence shown here is derived from an EMBL/GenBank/DDBJ whole genome shotgun (WGS) entry which is preliminary data.</text>
</comment>
<dbReference type="Pfam" id="PF12708">
    <property type="entry name" value="Pect-lyase_RHGA_epim"/>
    <property type="match status" value="1"/>
</dbReference>
<proteinExistence type="predicted"/>
<feature type="domain" description="Rhamnogalacturonase A/B/Epimerase-like pectate lyase" evidence="1">
    <location>
        <begin position="84"/>
        <end position="120"/>
    </location>
</feature>
<keyword evidence="3" id="KW-1185">Reference proteome</keyword>
<sequence>MTNVDAGIVSAGKTVLAGGTRFIPSWDSGITYNTGTAAGASGISPDGGCIITDIDKPVVLLGDFGNWFERSKPQYENLPASFFYDVKTSGARGNGRGDDTTAINAALQAATSTGKVTYFPH</sequence>
<reference evidence="2 3" key="1">
    <citation type="submission" date="2019-10" db="EMBL/GenBank/DDBJ databases">
        <authorList>
            <person name="Palmer J.M."/>
        </authorList>
    </citation>
    <scope>NUCLEOTIDE SEQUENCE [LARGE SCALE GENOMIC DNA]</scope>
    <source>
        <strain evidence="2 3">TWF506</strain>
    </source>
</reference>
<evidence type="ECO:0000313" key="3">
    <source>
        <dbReference type="Proteomes" id="UP001307849"/>
    </source>
</evidence>
<evidence type="ECO:0000313" key="2">
    <source>
        <dbReference type="EMBL" id="KAK6498264.1"/>
    </source>
</evidence>
<dbReference type="SUPFAM" id="SSF51126">
    <property type="entry name" value="Pectin lyase-like"/>
    <property type="match status" value="1"/>
</dbReference>
<dbReference type="Gene3D" id="2.160.20.10">
    <property type="entry name" value="Single-stranded right-handed beta-helix, Pectin lyase-like"/>
    <property type="match status" value="1"/>
</dbReference>
<evidence type="ECO:0000259" key="1">
    <source>
        <dbReference type="Pfam" id="PF12708"/>
    </source>
</evidence>
<dbReference type="AlphaFoldDB" id="A0AAN8RIM7"/>
<dbReference type="Proteomes" id="UP001307849">
    <property type="component" value="Unassembled WGS sequence"/>
</dbReference>
<organism evidence="2 3">
    <name type="scientific">Arthrobotrys conoides</name>
    <dbReference type="NCBI Taxonomy" id="74498"/>
    <lineage>
        <taxon>Eukaryota</taxon>
        <taxon>Fungi</taxon>
        <taxon>Dikarya</taxon>
        <taxon>Ascomycota</taxon>
        <taxon>Pezizomycotina</taxon>
        <taxon>Orbiliomycetes</taxon>
        <taxon>Orbiliales</taxon>
        <taxon>Orbiliaceae</taxon>
        <taxon>Arthrobotrys</taxon>
    </lineage>
</organism>
<accession>A0AAN8RIM7</accession>
<gene>
    <name evidence="2" type="ORF">TWF506_004503</name>
</gene>
<dbReference type="EMBL" id="JAVHJM010000014">
    <property type="protein sequence ID" value="KAK6498264.1"/>
    <property type="molecule type" value="Genomic_DNA"/>
</dbReference>
<dbReference type="InterPro" id="IPR011050">
    <property type="entry name" value="Pectin_lyase_fold/virulence"/>
</dbReference>
<dbReference type="InterPro" id="IPR024535">
    <property type="entry name" value="RHGA/B-epi-like_pectate_lyase"/>
</dbReference>